<feature type="domain" description="RUN" evidence="1">
    <location>
        <begin position="27"/>
        <end position="168"/>
    </location>
</feature>
<protein>
    <recommendedName>
        <fullName evidence="1">RUN domain-containing protein</fullName>
    </recommendedName>
</protein>
<evidence type="ECO:0000259" key="1">
    <source>
        <dbReference type="PROSITE" id="PS50826"/>
    </source>
</evidence>
<evidence type="ECO:0000313" key="2">
    <source>
        <dbReference type="EMBL" id="KAK4471934.1"/>
    </source>
</evidence>
<dbReference type="InterPro" id="IPR011993">
    <property type="entry name" value="PH-like_dom_sf"/>
</dbReference>
<dbReference type="CDD" id="cd13168">
    <property type="entry name" value="PTB_LOC417372"/>
    <property type="match status" value="1"/>
</dbReference>
<evidence type="ECO:0000313" key="3">
    <source>
        <dbReference type="Proteomes" id="UP001292079"/>
    </source>
</evidence>
<dbReference type="Gene3D" id="2.30.29.30">
    <property type="entry name" value="Pleckstrin-homology domain (PH domain)/Phosphotyrosine-binding domain (PTB)"/>
    <property type="match status" value="1"/>
</dbReference>
<dbReference type="InterPro" id="IPR037213">
    <property type="entry name" value="Run_dom_sf"/>
</dbReference>
<dbReference type="PROSITE" id="PS50826">
    <property type="entry name" value="RUN"/>
    <property type="match status" value="1"/>
</dbReference>
<dbReference type="SUPFAM" id="SSF140741">
    <property type="entry name" value="RUN domain-like"/>
    <property type="match status" value="1"/>
</dbReference>
<dbReference type="Gene3D" id="1.20.58.900">
    <property type="match status" value="1"/>
</dbReference>
<keyword evidence="3" id="KW-1185">Reference proteome</keyword>
<comment type="caution">
    <text evidence="2">The sequence shown here is derived from an EMBL/GenBank/DDBJ whole genome shotgun (WGS) entry which is preliminary data.</text>
</comment>
<dbReference type="PANTHER" id="PTHR46753">
    <property type="entry name" value="FYVE AND COILED-COIL DOMAIN-CONTAINING PROTEIN 1"/>
    <property type="match status" value="1"/>
</dbReference>
<gene>
    <name evidence="2" type="ORF">MN116_005315</name>
</gene>
<dbReference type="InterPro" id="IPR006020">
    <property type="entry name" value="PTB/PI_dom"/>
</dbReference>
<dbReference type="PANTHER" id="PTHR46753:SF3">
    <property type="entry name" value="PDZ DOMAIN-CONTAINING PROTEIN"/>
    <property type="match status" value="1"/>
</dbReference>
<reference evidence="2" key="2">
    <citation type="journal article" date="2023" name="Infect Dis Poverty">
        <title>Chromosome-scale genome of the human blood fluke Schistosoma mekongi and its implications for public health.</title>
        <authorList>
            <person name="Zhou M."/>
            <person name="Xu L."/>
            <person name="Xu D."/>
            <person name="Chen W."/>
            <person name="Khan J."/>
            <person name="Hu Y."/>
            <person name="Huang H."/>
            <person name="Wei H."/>
            <person name="Zhang Y."/>
            <person name="Chusongsang P."/>
            <person name="Tanasarnprasert K."/>
            <person name="Hu X."/>
            <person name="Limpanont Y."/>
            <person name="Lv Z."/>
        </authorList>
    </citation>
    <scope>NUCLEOTIDE SEQUENCE</scope>
    <source>
        <strain evidence="2">LV_2022a</strain>
    </source>
</reference>
<name>A0AAE1ZED5_SCHME</name>
<dbReference type="Pfam" id="PF00640">
    <property type="entry name" value="PID"/>
    <property type="match status" value="1"/>
</dbReference>
<dbReference type="CDD" id="cd17682">
    <property type="entry name" value="RUN_RUFY4_like"/>
    <property type="match status" value="1"/>
</dbReference>
<dbReference type="EMBL" id="JALJAT010000003">
    <property type="protein sequence ID" value="KAK4471934.1"/>
    <property type="molecule type" value="Genomic_DNA"/>
</dbReference>
<dbReference type="Proteomes" id="UP001292079">
    <property type="component" value="Unassembled WGS sequence"/>
</dbReference>
<dbReference type="InterPro" id="IPR004012">
    <property type="entry name" value="Run_dom"/>
</dbReference>
<dbReference type="Pfam" id="PF02759">
    <property type="entry name" value="RUN"/>
    <property type="match status" value="1"/>
</dbReference>
<sequence>MVQKPVFFEQVKSCILSFYNANDKSITDRTPYLQNLCEALESVLRMGLKCGRRLMKRKDYWDWMKSIPKICEKWELFVHPSYLESVNSVLKCRSVTTTQGRGRLLIRMLLRSGTLDFPFKLLLTNMHLSAAFYEESESVMGNDILIQIFSSLVGEVCRIPFDLNVENTEFLDETWCLPIFKTFTFVPCKMLGARVETVDGHCLVTEVDPTGVVAEDNQITVGDILSTMYGCMLRNSGVFLNNLRSIYDGQPVPIGVTKALMSDGHIYPHLRSLLEQHGYMNLIAELERTGHVHIIDSSNFFQQKPWCHFRYIGQCEVGSTGGVNMINRSIVSVLSNLKNSDEQTTVHIELGELGVTIWQLQWKDNKVDRGEEPLLRHSYPQISSCGRRTDGTNYFAYIAGEESCTTANHFTCYVFESVNKEEAKRIISGLSQGFDRTHWTL</sequence>
<accession>A0AAE1ZED5</accession>
<organism evidence="2 3">
    <name type="scientific">Schistosoma mekongi</name>
    <name type="common">Parasitic worm</name>
    <dbReference type="NCBI Taxonomy" id="38744"/>
    <lineage>
        <taxon>Eukaryota</taxon>
        <taxon>Metazoa</taxon>
        <taxon>Spiralia</taxon>
        <taxon>Lophotrochozoa</taxon>
        <taxon>Platyhelminthes</taxon>
        <taxon>Trematoda</taxon>
        <taxon>Digenea</taxon>
        <taxon>Strigeidida</taxon>
        <taxon>Schistosomatoidea</taxon>
        <taxon>Schistosomatidae</taxon>
        <taxon>Schistosoma</taxon>
    </lineage>
</organism>
<dbReference type="AlphaFoldDB" id="A0AAE1ZED5"/>
<proteinExistence type="predicted"/>
<dbReference type="SUPFAM" id="SSF50729">
    <property type="entry name" value="PH domain-like"/>
    <property type="match status" value="1"/>
</dbReference>
<reference evidence="2" key="1">
    <citation type="submission" date="2022-04" db="EMBL/GenBank/DDBJ databases">
        <authorList>
            <person name="Xu L."/>
            <person name="Lv Z."/>
        </authorList>
    </citation>
    <scope>NUCLEOTIDE SEQUENCE</scope>
    <source>
        <strain evidence="2">LV_2022a</strain>
    </source>
</reference>